<organism evidence="1 2">
    <name type="scientific">Streptococcus saliviloxodontae</name>
    <dbReference type="NCBI Taxonomy" id="1349416"/>
    <lineage>
        <taxon>Bacteria</taxon>
        <taxon>Bacillati</taxon>
        <taxon>Bacillota</taxon>
        <taxon>Bacilli</taxon>
        <taxon>Lactobacillales</taxon>
        <taxon>Streptococcaceae</taxon>
        <taxon>Streptococcus</taxon>
    </lineage>
</organism>
<dbReference type="EMBL" id="JAFBEI010000021">
    <property type="protein sequence ID" value="MBM7636333.1"/>
    <property type="molecule type" value="Genomic_DNA"/>
</dbReference>
<dbReference type="SUPFAM" id="SSF53474">
    <property type="entry name" value="alpha/beta-Hydrolases"/>
    <property type="match status" value="1"/>
</dbReference>
<keyword evidence="2" id="KW-1185">Reference proteome</keyword>
<sequence length="58" mass="6887">MEQPTLIIRPLYDYVISERLFKKLLQRMPYAITEFIRGGHNVIYEFPKLIGSSIARFI</sequence>
<dbReference type="InterPro" id="IPR029058">
    <property type="entry name" value="AB_hydrolase_fold"/>
</dbReference>
<gene>
    <name evidence="1" type="ORF">JOC31_001154</name>
</gene>
<evidence type="ECO:0000313" key="1">
    <source>
        <dbReference type="EMBL" id="MBM7636333.1"/>
    </source>
</evidence>
<dbReference type="Proteomes" id="UP000809081">
    <property type="component" value="Unassembled WGS sequence"/>
</dbReference>
<reference evidence="1 2" key="1">
    <citation type="submission" date="2021-01" db="EMBL/GenBank/DDBJ databases">
        <title>Genomic Encyclopedia of Type Strains, Phase IV (KMG-IV): sequencing the most valuable type-strain genomes for metagenomic binning, comparative biology and taxonomic classification.</title>
        <authorList>
            <person name="Goeker M."/>
        </authorList>
    </citation>
    <scope>NUCLEOTIDE SEQUENCE [LARGE SCALE GENOMIC DNA]</scope>
    <source>
        <strain evidence="1 2">DSM 27513</strain>
    </source>
</reference>
<evidence type="ECO:0000313" key="2">
    <source>
        <dbReference type="Proteomes" id="UP000809081"/>
    </source>
</evidence>
<proteinExistence type="predicted"/>
<name>A0ABS2PLM3_9STRE</name>
<protein>
    <submittedName>
        <fullName evidence="1">Pimeloyl-ACP methyl ester carboxylesterase</fullName>
    </submittedName>
</protein>
<dbReference type="Gene3D" id="3.40.50.1820">
    <property type="entry name" value="alpha/beta hydrolase"/>
    <property type="match status" value="1"/>
</dbReference>
<accession>A0ABS2PLM3</accession>
<comment type="caution">
    <text evidence="1">The sequence shown here is derived from an EMBL/GenBank/DDBJ whole genome shotgun (WGS) entry which is preliminary data.</text>
</comment>